<dbReference type="PANTHER" id="PTHR28243">
    <property type="entry name" value="AGL049CP"/>
    <property type="match status" value="1"/>
</dbReference>
<evidence type="ECO:0000313" key="4">
    <source>
        <dbReference type="Proteomes" id="UP000214365"/>
    </source>
</evidence>
<dbReference type="AlphaFoldDB" id="A0A225AT14"/>
<evidence type="ECO:0000259" key="2">
    <source>
        <dbReference type="Pfam" id="PF12766"/>
    </source>
</evidence>
<dbReference type="OrthoDB" id="5394411at2759"/>
<protein>
    <recommendedName>
        <fullName evidence="2">Pyridoxamine 5'-phosphate oxidase Alr4036 family FMN-binding domain-containing protein</fullName>
    </recommendedName>
</protein>
<reference evidence="3 4" key="1">
    <citation type="submission" date="2015-06" db="EMBL/GenBank/DDBJ databases">
        <title>Talaromyces atroroseus IBT 11181 draft genome.</title>
        <authorList>
            <person name="Rasmussen K.B."/>
            <person name="Rasmussen S."/>
            <person name="Petersen B."/>
            <person name="Sicheritz-Ponten T."/>
            <person name="Mortensen U.H."/>
            <person name="Thrane U."/>
        </authorList>
    </citation>
    <scope>NUCLEOTIDE SEQUENCE [LARGE SCALE GENOMIC DNA]</scope>
    <source>
        <strain evidence="3 4">IBT 11181</strain>
    </source>
</reference>
<dbReference type="RefSeq" id="XP_020118217.1">
    <property type="nucleotide sequence ID" value="XM_020268812.1"/>
</dbReference>
<feature type="domain" description="Pyridoxamine 5'-phosphate oxidase Alr4036 family FMN-binding" evidence="2">
    <location>
        <begin position="10"/>
        <end position="126"/>
    </location>
</feature>
<dbReference type="SUPFAM" id="SSF50475">
    <property type="entry name" value="FMN-binding split barrel"/>
    <property type="match status" value="1"/>
</dbReference>
<feature type="region of interest" description="Disordered" evidence="1">
    <location>
        <begin position="179"/>
        <end position="199"/>
    </location>
</feature>
<dbReference type="STRING" id="1441469.A0A225AT14"/>
<comment type="caution">
    <text evidence="3">The sequence shown here is derived from an EMBL/GenBank/DDBJ whole genome shotgun (WGS) entry which is preliminary data.</text>
</comment>
<evidence type="ECO:0000256" key="1">
    <source>
        <dbReference type="SAM" id="MobiDB-lite"/>
    </source>
</evidence>
<gene>
    <name evidence="3" type="ORF">UA08_06525</name>
</gene>
<sequence>MTATTDMPVAPWKSLFLEHISKLDDPYMAVSTVGYDPKTESPVPRVRTCGFRGFFGELQLHPSAEQQLRDEKELNPSLYESDMLTFTTDVRMRKVEELQQFDAVEVLFWVKEVMAQWRLRGKAFVIGDEQGKLGEKTARAEISKGLRVRSNDAAESPKWYWNKEVTAYFANHSPLMRGSFKGPAPGRPLSEKPEDPNLSLGQRVKDLHDATARKHFRVVVIRVEEVDRLDLTDPEKGMRWRTTLNNNSKQWEEVELWP</sequence>
<dbReference type="PANTHER" id="PTHR28243:SF1">
    <property type="entry name" value="PYRIDOXAMINE 5'-PHOSPHATE OXIDASE ALR4036 FAMILY FMN-BINDING DOMAIN-CONTAINING PROTEIN"/>
    <property type="match status" value="1"/>
</dbReference>
<keyword evidence="4" id="KW-1185">Reference proteome</keyword>
<accession>A0A225AT14</accession>
<dbReference type="Proteomes" id="UP000214365">
    <property type="component" value="Unassembled WGS sequence"/>
</dbReference>
<name>A0A225AT14_TALAT</name>
<dbReference type="Pfam" id="PF12766">
    <property type="entry name" value="Pyridox_oxase_2"/>
    <property type="match status" value="1"/>
</dbReference>
<dbReference type="GO" id="GO:0010181">
    <property type="term" value="F:FMN binding"/>
    <property type="evidence" value="ECO:0007669"/>
    <property type="project" value="InterPro"/>
</dbReference>
<dbReference type="InterPro" id="IPR024624">
    <property type="entry name" value="Pyridox_Oxase_Alr4036_FMN-bd"/>
</dbReference>
<dbReference type="InterPro" id="IPR012349">
    <property type="entry name" value="Split_barrel_FMN-bd"/>
</dbReference>
<proteinExistence type="predicted"/>
<dbReference type="GeneID" id="31006280"/>
<evidence type="ECO:0000313" key="3">
    <source>
        <dbReference type="EMBL" id="OKL58096.1"/>
    </source>
</evidence>
<organism evidence="3 4">
    <name type="scientific">Talaromyces atroroseus</name>
    <dbReference type="NCBI Taxonomy" id="1441469"/>
    <lineage>
        <taxon>Eukaryota</taxon>
        <taxon>Fungi</taxon>
        <taxon>Dikarya</taxon>
        <taxon>Ascomycota</taxon>
        <taxon>Pezizomycotina</taxon>
        <taxon>Eurotiomycetes</taxon>
        <taxon>Eurotiomycetidae</taxon>
        <taxon>Eurotiales</taxon>
        <taxon>Trichocomaceae</taxon>
        <taxon>Talaromyces</taxon>
        <taxon>Talaromyces sect. Trachyspermi</taxon>
    </lineage>
</organism>
<dbReference type="Gene3D" id="2.30.110.10">
    <property type="entry name" value="Electron Transport, Fmn-binding Protein, Chain A"/>
    <property type="match status" value="1"/>
</dbReference>
<dbReference type="EMBL" id="LFMY01000010">
    <property type="protein sequence ID" value="OKL58096.1"/>
    <property type="molecule type" value="Genomic_DNA"/>
</dbReference>